<dbReference type="PANTHER" id="PTHR45458">
    <property type="entry name" value="SHORT-CHAIN DEHYDROGENASE/REDUCTASE SDR"/>
    <property type="match status" value="1"/>
</dbReference>
<dbReference type="InterPro" id="IPR052184">
    <property type="entry name" value="SDR_enzymes"/>
</dbReference>
<dbReference type="InterPro" id="IPR002347">
    <property type="entry name" value="SDR_fam"/>
</dbReference>
<keyword evidence="2" id="KW-1185">Reference proteome</keyword>
<dbReference type="GO" id="GO:0016616">
    <property type="term" value="F:oxidoreductase activity, acting on the CH-OH group of donors, NAD or NADP as acceptor"/>
    <property type="evidence" value="ECO:0007669"/>
    <property type="project" value="TreeGrafter"/>
</dbReference>
<evidence type="ECO:0000313" key="2">
    <source>
        <dbReference type="Proteomes" id="UP001215598"/>
    </source>
</evidence>
<reference evidence="1" key="1">
    <citation type="submission" date="2023-03" db="EMBL/GenBank/DDBJ databases">
        <title>Massive genome expansion in bonnet fungi (Mycena s.s.) driven by repeated elements and novel gene families across ecological guilds.</title>
        <authorList>
            <consortium name="Lawrence Berkeley National Laboratory"/>
            <person name="Harder C.B."/>
            <person name="Miyauchi S."/>
            <person name="Viragh M."/>
            <person name="Kuo A."/>
            <person name="Thoen E."/>
            <person name="Andreopoulos B."/>
            <person name="Lu D."/>
            <person name="Skrede I."/>
            <person name="Drula E."/>
            <person name="Henrissat B."/>
            <person name="Morin E."/>
            <person name="Kohler A."/>
            <person name="Barry K."/>
            <person name="LaButti K."/>
            <person name="Morin E."/>
            <person name="Salamov A."/>
            <person name="Lipzen A."/>
            <person name="Mereny Z."/>
            <person name="Hegedus B."/>
            <person name="Baldrian P."/>
            <person name="Stursova M."/>
            <person name="Weitz H."/>
            <person name="Taylor A."/>
            <person name="Grigoriev I.V."/>
            <person name="Nagy L.G."/>
            <person name="Martin F."/>
            <person name="Kauserud H."/>
        </authorList>
    </citation>
    <scope>NUCLEOTIDE SEQUENCE</scope>
    <source>
        <strain evidence="1">CBHHK182m</strain>
    </source>
</reference>
<evidence type="ECO:0008006" key="3">
    <source>
        <dbReference type="Google" id="ProtNLM"/>
    </source>
</evidence>
<dbReference type="PRINTS" id="PR00081">
    <property type="entry name" value="GDHRDH"/>
</dbReference>
<dbReference type="SUPFAM" id="SSF51735">
    <property type="entry name" value="NAD(P)-binding Rossmann-fold domains"/>
    <property type="match status" value="1"/>
</dbReference>
<protein>
    <recommendedName>
        <fullName evidence="3">NAD(P)-binding protein</fullName>
    </recommendedName>
</protein>
<sequence length="275" mass="29326">MVYSVVVAGASRGLGFEYVNFLSKDSANIVIGLYRSPSTASKLLQLANESSNVHAIQADVGKVSDIQAAVEQATRILDGKLDLLINNAFYAGEPAKFCAPLHTRSAKELEADLHAAFQVNTVGPILAANLFLPLLRAGRTKKIMNISTLAADTDVVLRAPLIEPVYSITKAAVNMATVAMTVGGLREEGFTILAVSPGVSNTNPPDAADAPLDPQIASDTKKIYENLRAAYPDWDGAADAPEKTVRMTLDVMNKATPAQSGRFVSHFGVESEQWL</sequence>
<dbReference type="PANTHER" id="PTHR45458:SF3">
    <property type="entry name" value="CHAIN DEHYDROGENASE (ATSC), PUTATIVE-RELATED"/>
    <property type="match status" value="1"/>
</dbReference>
<dbReference type="Gene3D" id="3.40.50.720">
    <property type="entry name" value="NAD(P)-binding Rossmann-like Domain"/>
    <property type="match status" value="1"/>
</dbReference>
<comment type="caution">
    <text evidence="1">The sequence shown here is derived from an EMBL/GenBank/DDBJ whole genome shotgun (WGS) entry which is preliminary data.</text>
</comment>
<dbReference type="AlphaFoldDB" id="A0AAD7MR52"/>
<dbReference type="InterPro" id="IPR036291">
    <property type="entry name" value="NAD(P)-bd_dom_sf"/>
</dbReference>
<gene>
    <name evidence="1" type="ORF">B0H16DRAFT_1428620</name>
</gene>
<dbReference type="Pfam" id="PF00106">
    <property type="entry name" value="adh_short"/>
    <property type="match status" value="1"/>
</dbReference>
<dbReference type="EMBL" id="JARKIB010000173">
    <property type="protein sequence ID" value="KAJ7728324.1"/>
    <property type="molecule type" value="Genomic_DNA"/>
</dbReference>
<proteinExistence type="predicted"/>
<name>A0AAD7MR52_9AGAR</name>
<organism evidence="1 2">
    <name type="scientific">Mycena metata</name>
    <dbReference type="NCBI Taxonomy" id="1033252"/>
    <lineage>
        <taxon>Eukaryota</taxon>
        <taxon>Fungi</taxon>
        <taxon>Dikarya</taxon>
        <taxon>Basidiomycota</taxon>
        <taxon>Agaricomycotina</taxon>
        <taxon>Agaricomycetes</taxon>
        <taxon>Agaricomycetidae</taxon>
        <taxon>Agaricales</taxon>
        <taxon>Marasmiineae</taxon>
        <taxon>Mycenaceae</taxon>
        <taxon>Mycena</taxon>
    </lineage>
</organism>
<evidence type="ECO:0000313" key="1">
    <source>
        <dbReference type="EMBL" id="KAJ7728324.1"/>
    </source>
</evidence>
<accession>A0AAD7MR52</accession>
<dbReference type="Proteomes" id="UP001215598">
    <property type="component" value="Unassembled WGS sequence"/>
</dbReference>